<dbReference type="OrthoDB" id="9814711at2"/>
<evidence type="ECO:0000313" key="2">
    <source>
        <dbReference type="EMBL" id="SFF34827.1"/>
    </source>
</evidence>
<accession>A0A1I2I167</accession>
<feature type="chain" id="PRO_5011526670" evidence="1">
    <location>
        <begin position="26"/>
        <end position="305"/>
    </location>
</feature>
<dbReference type="Proteomes" id="UP000199771">
    <property type="component" value="Unassembled WGS sequence"/>
</dbReference>
<reference evidence="2 3" key="1">
    <citation type="submission" date="2016-10" db="EMBL/GenBank/DDBJ databases">
        <authorList>
            <person name="de Groot N.N."/>
        </authorList>
    </citation>
    <scope>NUCLEOTIDE SEQUENCE [LARGE SCALE GENOMIC DNA]</scope>
    <source>
        <strain evidence="2 3">DSM 23609</strain>
    </source>
</reference>
<keyword evidence="1" id="KW-0732">Signal</keyword>
<evidence type="ECO:0000256" key="1">
    <source>
        <dbReference type="SAM" id="SignalP"/>
    </source>
</evidence>
<organism evidence="2 3">
    <name type="scientific">Fontimonas thermophila</name>
    <dbReference type="NCBI Taxonomy" id="1076937"/>
    <lineage>
        <taxon>Bacteria</taxon>
        <taxon>Pseudomonadati</taxon>
        <taxon>Pseudomonadota</taxon>
        <taxon>Gammaproteobacteria</taxon>
        <taxon>Nevskiales</taxon>
        <taxon>Nevskiaceae</taxon>
        <taxon>Fontimonas</taxon>
    </lineage>
</organism>
<dbReference type="EMBL" id="FOOC01000002">
    <property type="protein sequence ID" value="SFF34827.1"/>
    <property type="molecule type" value="Genomic_DNA"/>
</dbReference>
<keyword evidence="3" id="KW-1185">Reference proteome</keyword>
<evidence type="ECO:0000313" key="3">
    <source>
        <dbReference type="Proteomes" id="UP000199771"/>
    </source>
</evidence>
<sequence length="305" mass="33365">MESISHILAAALVMLAASTAGVVHAEALQPYVLAYTEPGPLEASVTKVKDKLSTAGFELIGEYSPYAGAHVVAITNADLKSAAGKSEYGGFGAVQHVAVTQVDGQNQISYLNLRYLAAAYRLNDDLSGTAGQLEAVLGAQQKYGTEKGRTPEQLKSFNYMVGMERFDDFYQLGRHSSYEEAVRTVEANLRQGVGGTAFVYKLEIPGKKQTVFGVSRANVSDKRANDKHIMADTVEKMFTIKTTPYLPYQMMVNDQDVIALHMRFRMAVWHPDLTMGTFGKLISSPGAIEELFRQVAGGKRKDFSF</sequence>
<dbReference type="AlphaFoldDB" id="A0A1I2I167"/>
<dbReference type="RefSeq" id="WP_143383607.1">
    <property type="nucleotide sequence ID" value="NZ_FOOC01000002.1"/>
</dbReference>
<gene>
    <name evidence="2" type="ORF">SAMN04488120_102340</name>
</gene>
<dbReference type="STRING" id="1076937.SAMN04488120_102340"/>
<name>A0A1I2I167_9GAMM</name>
<feature type="signal peptide" evidence="1">
    <location>
        <begin position="1"/>
        <end position="25"/>
    </location>
</feature>
<proteinExistence type="predicted"/>
<protein>
    <submittedName>
        <fullName evidence="2">Uncharacterized protein</fullName>
    </submittedName>
</protein>